<keyword evidence="6" id="KW-1185">Reference proteome</keyword>
<dbReference type="GeneID" id="37075747"/>
<evidence type="ECO:0008006" key="7">
    <source>
        <dbReference type="Google" id="ProtNLM"/>
    </source>
</evidence>
<feature type="domain" description="AAR2 N-terminal" evidence="4">
    <location>
        <begin position="5"/>
        <end position="211"/>
    </location>
</feature>
<evidence type="ECO:0000256" key="2">
    <source>
        <dbReference type="SAM" id="MobiDB-lite"/>
    </source>
</evidence>
<dbReference type="CDD" id="cd13777">
    <property type="entry name" value="Aar2_N"/>
    <property type="match status" value="1"/>
</dbReference>
<organism evidence="5 6">
    <name type="scientific">Aspergillus saccharolyticus JOP 1030-1</name>
    <dbReference type="NCBI Taxonomy" id="1450539"/>
    <lineage>
        <taxon>Eukaryota</taxon>
        <taxon>Fungi</taxon>
        <taxon>Dikarya</taxon>
        <taxon>Ascomycota</taxon>
        <taxon>Pezizomycotina</taxon>
        <taxon>Eurotiomycetes</taxon>
        <taxon>Eurotiomycetidae</taxon>
        <taxon>Eurotiales</taxon>
        <taxon>Aspergillaceae</taxon>
        <taxon>Aspergillus</taxon>
        <taxon>Aspergillus subgen. Circumdati</taxon>
    </lineage>
</organism>
<evidence type="ECO:0000259" key="3">
    <source>
        <dbReference type="Pfam" id="PF05282"/>
    </source>
</evidence>
<dbReference type="PANTHER" id="PTHR12689">
    <property type="entry name" value="A1 CISTRON SPLICING FACTOR AAR2-RELATED"/>
    <property type="match status" value="1"/>
</dbReference>
<dbReference type="InterPro" id="IPR007946">
    <property type="entry name" value="AAR2"/>
</dbReference>
<dbReference type="InterPro" id="IPR033647">
    <property type="entry name" value="Aar2_N"/>
</dbReference>
<dbReference type="RefSeq" id="XP_025433542.1">
    <property type="nucleotide sequence ID" value="XM_025574519.1"/>
</dbReference>
<dbReference type="InterPro" id="IPR038514">
    <property type="entry name" value="AAR2_C_sf"/>
</dbReference>
<proteinExistence type="inferred from homology"/>
<dbReference type="OrthoDB" id="201752at2759"/>
<evidence type="ECO:0000313" key="5">
    <source>
        <dbReference type="EMBL" id="PYH47560.1"/>
    </source>
</evidence>
<dbReference type="AlphaFoldDB" id="A0A318ZU92"/>
<evidence type="ECO:0000259" key="4">
    <source>
        <dbReference type="Pfam" id="PF20981"/>
    </source>
</evidence>
<dbReference type="Proteomes" id="UP000248349">
    <property type="component" value="Unassembled WGS sequence"/>
</dbReference>
<dbReference type="FunFam" id="1.25.40.550:FF:000003">
    <property type="entry name" value="AAR2 family protein"/>
    <property type="match status" value="1"/>
</dbReference>
<evidence type="ECO:0000256" key="1">
    <source>
        <dbReference type="ARBA" id="ARBA00006281"/>
    </source>
</evidence>
<dbReference type="Pfam" id="PF20981">
    <property type="entry name" value="AAR2_1st"/>
    <property type="match status" value="1"/>
</dbReference>
<dbReference type="CDD" id="cd13778">
    <property type="entry name" value="Aar2_C"/>
    <property type="match status" value="1"/>
</dbReference>
<dbReference type="EMBL" id="KZ821224">
    <property type="protein sequence ID" value="PYH47560.1"/>
    <property type="molecule type" value="Genomic_DNA"/>
</dbReference>
<dbReference type="InterPro" id="IPR033648">
    <property type="entry name" value="AAR2_C"/>
</dbReference>
<feature type="domain" description="AAR2 C-terminal" evidence="3">
    <location>
        <begin position="269"/>
        <end position="444"/>
    </location>
</feature>
<feature type="compositionally biased region" description="Acidic residues" evidence="2">
    <location>
        <begin position="178"/>
        <end position="188"/>
    </location>
</feature>
<dbReference type="Gene3D" id="2.60.34.20">
    <property type="match status" value="1"/>
</dbReference>
<name>A0A318ZU92_9EURO</name>
<feature type="region of interest" description="Disordered" evidence="2">
    <location>
        <begin position="166"/>
        <end position="193"/>
    </location>
</feature>
<comment type="similarity">
    <text evidence="1">Belongs to the AAR2 family.</text>
</comment>
<dbReference type="GO" id="GO:0000244">
    <property type="term" value="P:spliceosomal tri-snRNP complex assembly"/>
    <property type="evidence" value="ECO:0007669"/>
    <property type="project" value="TreeGrafter"/>
</dbReference>
<protein>
    <recommendedName>
        <fullName evidence="7">AAR2 domain protein</fullName>
    </recommendedName>
</protein>
<dbReference type="Pfam" id="PF05282">
    <property type="entry name" value="AAR2"/>
    <property type="match status" value="1"/>
</dbReference>
<dbReference type="STRING" id="1450539.A0A318ZU92"/>
<dbReference type="InterPro" id="IPR038516">
    <property type="entry name" value="AAR2_N_sf"/>
</dbReference>
<reference evidence="5 6" key="1">
    <citation type="submission" date="2016-12" db="EMBL/GenBank/DDBJ databases">
        <title>The genomes of Aspergillus section Nigri reveals drivers in fungal speciation.</title>
        <authorList>
            <consortium name="DOE Joint Genome Institute"/>
            <person name="Vesth T.C."/>
            <person name="Nybo J."/>
            <person name="Theobald S."/>
            <person name="Brandl J."/>
            <person name="Frisvad J.C."/>
            <person name="Nielsen K.F."/>
            <person name="Lyhne E.K."/>
            <person name="Kogle M.E."/>
            <person name="Kuo A."/>
            <person name="Riley R."/>
            <person name="Clum A."/>
            <person name="Nolan M."/>
            <person name="Lipzen A."/>
            <person name="Salamov A."/>
            <person name="Henrissat B."/>
            <person name="Wiebenga A."/>
            <person name="De Vries R.P."/>
            <person name="Grigoriev I.V."/>
            <person name="Mortensen U.H."/>
            <person name="Andersen M.R."/>
            <person name="Baker S.E."/>
        </authorList>
    </citation>
    <scope>NUCLEOTIDE SEQUENCE [LARGE SCALE GENOMIC DNA]</scope>
    <source>
        <strain evidence="5 6">JOP 1030-1</strain>
    </source>
</reference>
<accession>A0A318ZU92</accession>
<sequence length="501" mass="56222">MTTPTPTILLPHLPPKTLVGIDLITFTSTANFHGIRDLPRGWHFLYTGTTESLSLRCGSWFYVGDLDAAAAAGTLTHPTTTMDNNALVSQRQKQSQHSGQDNVIVWKWDAKSETLAPLSADSDADKQEAMRQKANLGAIYHRGGLFRYRSRVTEAMLAMQQQQRGAGSAVRLLGDNGDGAEDEEEDEQDGRRDWLGLTDRITPSVLDRIVGVPVVDVDGRPRWMVTSASTALRDSDAIPGLTVKEGVEQEVDEEAIERVTGEKEPEFSFVPVDLKRTWREGAIGRERTEAAQDRSWALGDLIKRVAGSSDIETDQGRERIGEGQLLGELQFSFLMILTLMNYSCLQQWKRLLELILTCRSAIRDRETFMSDLLRLLLLQLRRCDDVEGGLFDLDGDEGGAFLRKLLMKFRKSLYEVVEGTESQVKTEFEKLEAFVKEEFDWELNRDVILRRGMVQLEDGEQVELEVEGDNEDEELGEYAPMVVDLGEGTGRDDSDSLEDLN</sequence>
<dbReference type="PANTHER" id="PTHR12689:SF4">
    <property type="entry name" value="PROTEIN AAR2 HOMOLOG"/>
    <property type="match status" value="1"/>
</dbReference>
<dbReference type="Gene3D" id="1.25.40.550">
    <property type="entry name" value="Aar2, C-terminal domain-like"/>
    <property type="match status" value="1"/>
</dbReference>
<evidence type="ECO:0000313" key="6">
    <source>
        <dbReference type="Proteomes" id="UP000248349"/>
    </source>
</evidence>
<gene>
    <name evidence="5" type="ORF">BP01DRAFT_354763</name>
</gene>